<reference evidence="4 5" key="1">
    <citation type="submission" date="2019-10" db="EMBL/GenBank/DDBJ databases">
        <title>Pseudomonas dajingensis sp. nov., isolated from the profound head ulcers of farmed Murray cod (Maccullochella peelii peelii).</title>
        <authorList>
            <person name="Liu Y."/>
        </authorList>
    </citation>
    <scope>NUCLEOTIDE SEQUENCE [LARGE SCALE GENOMIC DNA]</scope>
    <source>
        <strain evidence="4 5">MC042</strain>
    </source>
</reference>
<dbReference type="GO" id="GO:0010181">
    <property type="term" value="F:FMN binding"/>
    <property type="evidence" value="ECO:0007669"/>
    <property type="project" value="InterPro"/>
</dbReference>
<dbReference type="InterPro" id="IPR001155">
    <property type="entry name" value="OxRdtase_FMN_N"/>
</dbReference>
<accession>A0A7X1PLE6</accession>
<dbReference type="Gene3D" id="3.20.20.70">
    <property type="entry name" value="Aldolase class I"/>
    <property type="match status" value="1"/>
</dbReference>
<sequence length="416" mass="45767">MSIGTLEVSGRIFKTATHETLASDKGFVTSGILDFYRPMAESGLPLIITGNIFVSWQGKSGGRQLALDDDDKIAGMKILADMCHQYGTRLFAQLNHGGSQMRTPAEGIADLPVTSTGRLHPTLLSLSRSLREDEFPRLIKSFADAAERAKKAGCDGVQIQMGHGYLISQFLTPGTNRRTDRYGGNAEKRIALALEVYRAVRERVGGDFPVIAKLNGRDDRPGGVALEHQLELAKKLEEEGLDAIEITRGHFSTIPSTLSGQWSGFLKRQVTVGMAASFPIWQRWFMRLVGVFMEPFLNRFYPRKQGFNIDEAQHFTRVLDIPVISCGGFNDKQAMESVIKSGKVAAISMGRGLIANPYFYQHVYNPIADAPVCSYCNKCIGSAGGELGVGCFDLEVKEKQVAMLESALSRRESTDF</sequence>
<dbReference type="PANTHER" id="PTHR43656">
    <property type="entry name" value="BINDING OXIDOREDUCTASE, PUTATIVE (AFU_ORTHOLOGUE AFUA_2G08260)-RELATED"/>
    <property type="match status" value="1"/>
</dbReference>
<gene>
    <name evidence="4" type="ORF">GDH07_13730</name>
</gene>
<keyword evidence="1" id="KW-0285">Flavoprotein</keyword>
<evidence type="ECO:0000313" key="4">
    <source>
        <dbReference type="EMBL" id="MQA54371.1"/>
    </source>
</evidence>
<evidence type="ECO:0000256" key="1">
    <source>
        <dbReference type="ARBA" id="ARBA00022630"/>
    </source>
</evidence>
<dbReference type="AlphaFoldDB" id="A0A7X1PLE6"/>
<dbReference type="InterPro" id="IPR013785">
    <property type="entry name" value="Aldolase_TIM"/>
</dbReference>
<dbReference type="EMBL" id="WHUV01000002">
    <property type="protein sequence ID" value="MQA54371.1"/>
    <property type="molecule type" value="Genomic_DNA"/>
</dbReference>
<dbReference type="Proteomes" id="UP000486534">
    <property type="component" value="Unassembled WGS sequence"/>
</dbReference>
<evidence type="ECO:0000259" key="3">
    <source>
        <dbReference type="Pfam" id="PF00724"/>
    </source>
</evidence>
<keyword evidence="2" id="KW-0560">Oxidoreductase</keyword>
<proteinExistence type="predicted"/>
<dbReference type="CDD" id="cd02803">
    <property type="entry name" value="OYE_like_FMN_family"/>
    <property type="match status" value="1"/>
</dbReference>
<dbReference type="PANTHER" id="PTHR43656:SF2">
    <property type="entry name" value="BINDING OXIDOREDUCTASE, PUTATIVE (AFU_ORTHOLOGUE AFUA_2G08260)-RELATED"/>
    <property type="match status" value="1"/>
</dbReference>
<feature type="domain" description="NADH:flavin oxidoreductase/NADH oxidase N-terminal" evidence="3">
    <location>
        <begin position="2"/>
        <end position="250"/>
    </location>
</feature>
<organism evidence="4 5">
    <name type="scientific">Pseudomonas piscis</name>
    <dbReference type="NCBI Taxonomy" id="2614538"/>
    <lineage>
        <taxon>Bacteria</taxon>
        <taxon>Pseudomonadati</taxon>
        <taxon>Pseudomonadota</taxon>
        <taxon>Gammaproteobacteria</taxon>
        <taxon>Pseudomonadales</taxon>
        <taxon>Pseudomonadaceae</taxon>
        <taxon>Pseudomonas</taxon>
    </lineage>
</organism>
<evidence type="ECO:0000256" key="2">
    <source>
        <dbReference type="ARBA" id="ARBA00023002"/>
    </source>
</evidence>
<protein>
    <submittedName>
        <fullName evidence="4">NADH:flavin oxidoreductase</fullName>
    </submittedName>
</protein>
<name>A0A7X1PLE6_9PSED</name>
<comment type="caution">
    <text evidence="4">The sequence shown here is derived from an EMBL/GenBank/DDBJ whole genome shotgun (WGS) entry which is preliminary data.</text>
</comment>
<dbReference type="GO" id="GO:0016491">
    <property type="term" value="F:oxidoreductase activity"/>
    <property type="evidence" value="ECO:0007669"/>
    <property type="project" value="UniProtKB-KW"/>
</dbReference>
<dbReference type="InterPro" id="IPR051799">
    <property type="entry name" value="NADH_flavin_oxidoreductase"/>
</dbReference>
<dbReference type="Pfam" id="PF00724">
    <property type="entry name" value="Oxidored_FMN"/>
    <property type="match status" value="1"/>
</dbReference>
<evidence type="ECO:0000313" key="5">
    <source>
        <dbReference type="Proteomes" id="UP000486534"/>
    </source>
</evidence>
<dbReference type="SUPFAM" id="SSF51395">
    <property type="entry name" value="FMN-linked oxidoreductases"/>
    <property type="match status" value="1"/>
</dbReference>